<dbReference type="Pfam" id="PF03473">
    <property type="entry name" value="MOSC"/>
    <property type="match status" value="1"/>
</dbReference>
<dbReference type="PANTHER" id="PTHR30212">
    <property type="entry name" value="PROTEIN YIIM"/>
    <property type="match status" value="1"/>
</dbReference>
<dbReference type="PROSITE" id="PS51340">
    <property type="entry name" value="MOSC"/>
    <property type="match status" value="1"/>
</dbReference>
<dbReference type="Gene3D" id="2.40.33.20">
    <property type="entry name" value="PK beta-barrel domain-like"/>
    <property type="match status" value="1"/>
</dbReference>
<dbReference type="InterPro" id="IPR005302">
    <property type="entry name" value="MoCF_Sase_C"/>
</dbReference>
<evidence type="ECO:0000259" key="1">
    <source>
        <dbReference type="PROSITE" id="PS51340"/>
    </source>
</evidence>
<evidence type="ECO:0000313" key="3">
    <source>
        <dbReference type="Proteomes" id="UP001157137"/>
    </source>
</evidence>
<dbReference type="Proteomes" id="UP001157137">
    <property type="component" value="Unassembled WGS sequence"/>
</dbReference>
<dbReference type="InterPro" id="IPR052353">
    <property type="entry name" value="Benzoxazolinone_Detox_Enz"/>
</dbReference>
<dbReference type="InterPro" id="IPR011037">
    <property type="entry name" value="Pyrv_Knase-like_insert_dom_sf"/>
</dbReference>
<dbReference type="GO" id="GO:0030170">
    <property type="term" value="F:pyridoxal phosphate binding"/>
    <property type="evidence" value="ECO:0007669"/>
    <property type="project" value="InterPro"/>
</dbReference>
<feature type="domain" description="MOSC" evidence="1">
    <location>
        <begin position="38"/>
        <end position="172"/>
    </location>
</feature>
<sequence>MLHVSSPRVLSIQVGVPKRYEGGSTSTEKAWYSAFDKQPVSDKRYVQITHIDGDAQADRKNHGGPDKAVLCYAADHYWTWQQELGVKLPHGGFGENLTIDGMDETNVCIGDVVAIGEAKFQVSQMRGPCWKISARWGIPDLLDKVKATGRTGWYLRVLKEGYIESGQPINLLERIHPNWTIERVNHVCEGRLNDAQAIQDLLAVNELSAAAKKVVELRLRRILDHA</sequence>
<dbReference type="EMBL" id="BSRA01000012">
    <property type="protein sequence ID" value="GLV14475.1"/>
    <property type="molecule type" value="Genomic_DNA"/>
</dbReference>
<protein>
    <submittedName>
        <fullName evidence="2">MOSC domain-containing protein</fullName>
    </submittedName>
</protein>
<evidence type="ECO:0000313" key="2">
    <source>
        <dbReference type="EMBL" id="GLV14475.1"/>
    </source>
</evidence>
<comment type="caution">
    <text evidence="2">The sequence shown here is derived from an EMBL/GenBank/DDBJ whole genome shotgun (WGS) entry which is preliminary data.</text>
</comment>
<gene>
    <name evidence="2" type="ORF">Heshes_21590</name>
</gene>
<accession>A0AA37U4P7</accession>
<dbReference type="GO" id="GO:0030151">
    <property type="term" value="F:molybdenum ion binding"/>
    <property type="evidence" value="ECO:0007669"/>
    <property type="project" value="InterPro"/>
</dbReference>
<name>A0AA37U4P7_9BACL</name>
<dbReference type="SUPFAM" id="SSF50800">
    <property type="entry name" value="PK beta-barrel domain-like"/>
    <property type="match status" value="1"/>
</dbReference>
<proteinExistence type="predicted"/>
<organism evidence="2 3">
    <name type="scientific">Alicyclobacillus hesperidum</name>
    <dbReference type="NCBI Taxonomy" id="89784"/>
    <lineage>
        <taxon>Bacteria</taxon>
        <taxon>Bacillati</taxon>
        <taxon>Bacillota</taxon>
        <taxon>Bacilli</taxon>
        <taxon>Bacillales</taxon>
        <taxon>Alicyclobacillaceae</taxon>
        <taxon>Alicyclobacillus</taxon>
    </lineage>
</organism>
<dbReference type="PANTHER" id="PTHR30212:SF2">
    <property type="entry name" value="PROTEIN YIIM"/>
    <property type="match status" value="1"/>
</dbReference>
<dbReference type="GO" id="GO:0003824">
    <property type="term" value="F:catalytic activity"/>
    <property type="evidence" value="ECO:0007669"/>
    <property type="project" value="InterPro"/>
</dbReference>
<reference evidence="2" key="1">
    <citation type="submission" date="2023-02" db="EMBL/GenBank/DDBJ databases">
        <title>Proposal of a novel subspecies: Alicyclobacillus hesperidum subspecies aegle.</title>
        <authorList>
            <person name="Goto K."/>
            <person name="Fujii T."/>
            <person name="Yasui K."/>
            <person name="Mochida K."/>
            <person name="Kato-Tanaka Y."/>
            <person name="Morohoshi S."/>
            <person name="An S.Y."/>
            <person name="Kasai H."/>
            <person name="Yokota A."/>
        </authorList>
    </citation>
    <scope>NUCLEOTIDE SEQUENCE</scope>
    <source>
        <strain evidence="2">DSM 12766</strain>
    </source>
</reference>
<dbReference type="AlphaFoldDB" id="A0AA37U4P7"/>